<organism evidence="2 3">
    <name type="scientific">Subtercola lobariae</name>
    <dbReference type="NCBI Taxonomy" id="1588641"/>
    <lineage>
        <taxon>Bacteria</taxon>
        <taxon>Bacillati</taxon>
        <taxon>Actinomycetota</taxon>
        <taxon>Actinomycetes</taxon>
        <taxon>Micrococcales</taxon>
        <taxon>Microbacteriaceae</taxon>
        <taxon>Subtercola</taxon>
    </lineage>
</organism>
<dbReference type="AlphaFoldDB" id="A0A917EWF7"/>
<gene>
    <name evidence="2" type="ORF">GCM10011399_19810</name>
</gene>
<comment type="caution">
    <text evidence="2">The sequence shown here is derived from an EMBL/GenBank/DDBJ whole genome shotgun (WGS) entry which is preliminary data.</text>
</comment>
<dbReference type="EMBL" id="BMGP01000003">
    <property type="protein sequence ID" value="GGF26443.1"/>
    <property type="molecule type" value="Genomic_DNA"/>
</dbReference>
<evidence type="ECO:0000313" key="3">
    <source>
        <dbReference type="Proteomes" id="UP000598775"/>
    </source>
</evidence>
<sequence>MQNVLRHQPRPPGRQSLDDDARLPEPAYAVPLRIDRSGAPRYRITNVGHEQLVGLTYSLLGSGVMNSPAPRLLDVGATTDVIIRGEDLARRTVLVIRWFRPSGEEYLWRVSF</sequence>
<evidence type="ECO:0000256" key="1">
    <source>
        <dbReference type="SAM" id="MobiDB-lite"/>
    </source>
</evidence>
<dbReference type="RefSeq" id="WP_229715211.1">
    <property type="nucleotide sequence ID" value="NZ_BMGP01000003.1"/>
</dbReference>
<evidence type="ECO:0000313" key="2">
    <source>
        <dbReference type="EMBL" id="GGF26443.1"/>
    </source>
</evidence>
<accession>A0A917EWF7</accession>
<name>A0A917EWF7_9MICO</name>
<reference evidence="2 3" key="1">
    <citation type="journal article" date="2014" name="Int. J. Syst. Evol. Microbiol.">
        <title>Complete genome sequence of Corynebacterium casei LMG S-19264T (=DSM 44701T), isolated from a smear-ripened cheese.</title>
        <authorList>
            <consortium name="US DOE Joint Genome Institute (JGI-PGF)"/>
            <person name="Walter F."/>
            <person name="Albersmeier A."/>
            <person name="Kalinowski J."/>
            <person name="Ruckert C."/>
        </authorList>
    </citation>
    <scope>NUCLEOTIDE SEQUENCE [LARGE SCALE GENOMIC DNA]</scope>
    <source>
        <strain evidence="2 3">CGMCC 1.12976</strain>
    </source>
</reference>
<protein>
    <submittedName>
        <fullName evidence="2">Uncharacterized protein</fullName>
    </submittedName>
</protein>
<feature type="region of interest" description="Disordered" evidence="1">
    <location>
        <begin position="1"/>
        <end position="23"/>
    </location>
</feature>
<keyword evidence="3" id="KW-1185">Reference proteome</keyword>
<proteinExistence type="predicted"/>
<dbReference type="Proteomes" id="UP000598775">
    <property type="component" value="Unassembled WGS sequence"/>
</dbReference>